<gene>
    <name evidence="1" type="ORF">DCF17_09515</name>
</gene>
<comment type="caution">
    <text evidence="1">The sequence shown here is derived from an EMBL/GenBank/DDBJ whole genome shotgun (WGS) entry which is preliminary data.</text>
</comment>
<evidence type="ECO:0000313" key="1">
    <source>
        <dbReference type="EMBL" id="PZO42028.1"/>
    </source>
</evidence>
<dbReference type="AlphaFoldDB" id="A0A2W4YG22"/>
<name>A0A2W4YG22_9CYAN</name>
<dbReference type="Proteomes" id="UP000249081">
    <property type="component" value="Unassembled WGS sequence"/>
</dbReference>
<sequence length="67" mass="7282">MTIKELLIQELDDASDPLLIELLDFLQFLKAKQAEDTADVLAARQALASVAVEGTVAWENLKADVGL</sequence>
<protein>
    <submittedName>
        <fullName evidence="1">DUF2281 domain-containing protein</fullName>
    </submittedName>
</protein>
<organism evidence="1 2">
    <name type="scientific">Shackletoniella antarctica</name>
    <dbReference type="NCBI Taxonomy" id="268115"/>
    <lineage>
        <taxon>Bacteria</taxon>
        <taxon>Bacillati</taxon>
        <taxon>Cyanobacteriota</taxon>
        <taxon>Cyanophyceae</taxon>
        <taxon>Oculatellales</taxon>
        <taxon>Oculatellaceae</taxon>
        <taxon>Shackletoniella</taxon>
    </lineage>
</organism>
<evidence type="ECO:0000313" key="2">
    <source>
        <dbReference type="Proteomes" id="UP000249081"/>
    </source>
</evidence>
<reference evidence="1 2" key="2">
    <citation type="submission" date="2018-06" db="EMBL/GenBank/DDBJ databases">
        <title>Metagenomic assembly of (sub)arctic Cyanobacteria and their associated microbiome from non-axenic cultures.</title>
        <authorList>
            <person name="Baurain D."/>
        </authorList>
    </citation>
    <scope>NUCLEOTIDE SEQUENCE [LARGE SCALE GENOMIC DNA]</scope>
    <source>
        <strain evidence="1">ULC041bin1</strain>
    </source>
</reference>
<dbReference type="EMBL" id="QBMN01000054">
    <property type="protein sequence ID" value="PZO42028.1"/>
    <property type="molecule type" value="Genomic_DNA"/>
</dbReference>
<proteinExistence type="predicted"/>
<reference evidence="2" key="1">
    <citation type="submission" date="2018-04" db="EMBL/GenBank/DDBJ databases">
        <authorList>
            <person name="Cornet L."/>
        </authorList>
    </citation>
    <scope>NUCLEOTIDE SEQUENCE [LARGE SCALE GENOMIC DNA]</scope>
</reference>
<accession>A0A2W4YG22</accession>